<organism evidence="7 8">
    <name type="scientific">Neptunomonas concharum</name>
    <dbReference type="NCBI Taxonomy" id="1031538"/>
    <lineage>
        <taxon>Bacteria</taxon>
        <taxon>Pseudomonadati</taxon>
        <taxon>Pseudomonadota</taxon>
        <taxon>Gammaproteobacteria</taxon>
        <taxon>Oceanospirillales</taxon>
        <taxon>Oceanospirillaceae</taxon>
        <taxon>Neptunomonas</taxon>
    </lineage>
</organism>
<feature type="chain" id="PRO_5024787653" evidence="6">
    <location>
        <begin position="23"/>
        <end position="248"/>
    </location>
</feature>
<dbReference type="GO" id="GO:0009279">
    <property type="term" value="C:cell outer membrane"/>
    <property type="evidence" value="ECO:0007669"/>
    <property type="project" value="UniProtKB-SubCell"/>
</dbReference>
<keyword evidence="4" id="KW-0472">Membrane</keyword>
<comment type="similarity">
    <text evidence="2">Belongs to the MipA/OmpV family.</text>
</comment>
<dbReference type="GO" id="GO:0009252">
    <property type="term" value="P:peptidoglycan biosynthetic process"/>
    <property type="evidence" value="ECO:0007669"/>
    <property type="project" value="TreeGrafter"/>
</dbReference>
<dbReference type="EMBL" id="CP043869">
    <property type="protein sequence ID" value="QEQ96731.1"/>
    <property type="molecule type" value="Genomic_DNA"/>
</dbReference>
<dbReference type="PANTHER" id="PTHR38776:SF1">
    <property type="entry name" value="MLTA-INTERACTING PROTEIN-RELATED"/>
    <property type="match status" value="1"/>
</dbReference>
<evidence type="ECO:0000313" key="7">
    <source>
        <dbReference type="EMBL" id="QEQ96731.1"/>
    </source>
</evidence>
<name>A0A5P1RBU4_9GAMM</name>
<dbReference type="OrthoDB" id="8562138at2"/>
<evidence type="ECO:0000256" key="4">
    <source>
        <dbReference type="ARBA" id="ARBA00023136"/>
    </source>
</evidence>
<proteinExistence type="inferred from homology"/>
<comment type="subcellular location">
    <subcellularLocation>
        <location evidence="1">Cell outer membrane</location>
    </subcellularLocation>
</comment>
<protein>
    <submittedName>
        <fullName evidence="7">MipA/OmpV family protein</fullName>
    </submittedName>
</protein>
<evidence type="ECO:0000256" key="3">
    <source>
        <dbReference type="ARBA" id="ARBA00022729"/>
    </source>
</evidence>
<evidence type="ECO:0000256" key="1">
    <source>
        <dbReference type="ARBA" id="ARBA00004442"/>
    </source>
</evidence>
<evidence type="ECO:0000256" key="6">
    <source>
        <dbReference type="SAM" id="SignalP"/>
    </source>
</evidence>
<keyword evidence="3 6" id="KW-0732">Signal</keyword>
<reference evidence="7 8" key="1">
    <citation type="journal article" date="2019" name="Biochem. Eng. J.">
        <title>Metabolic engineering of the marine bacteria Neptunomonas concharum for the production of acetoin and meso-2,3-butanediol from acetate.</title>
        <authorList>
            <person name="Li W."/>
            <person name="Pu N."/>
            <person name="Liu C.-X."/>
            <person name="Yuan Q.-P."/>
            <person name="Li Z.-J."/>
        </authorList>
    </citation>
    <scope>NUCLEOTIDE SEQUENCE [LARGE SCALE GENOMIC DNA]</scope>
    <source>
        <strain evidence="7 8">JCM17730</strain>
    </source>
</reference>
<dbReference type="Proteomes" id="UP000324760">
    <property type="component" value="Chromosome"/>
</dbReference>
<evidence type="ECO:0000256" key="5">
    <source>
        <dbReference type="ARBA" id="ARBA00023237"/>
    </source>
</evidence>
<keyword evidence="8" id="KW-1185">Reference proteome</keyword>
<dbReference type="KEGG" id="ncu:F0U83_08385"/>
<gene>
    <name evidence="7" type="ORF">F0U83_08385</name>
</gene>
<feature type="signal peptide" evidence="6">
    <location>
        <begin position="1"/>
        <end position="22"/>
    </location>
</feature>
<sequence length="248" mass="26750">MKNTSLIAATCLLLGSSFVVNAGDFTIGAGGVSFKSPYKGYKDNSDPLIFVEYEGENFSVGSTGAHYRFIGSDETPLSVYATLSSVGSDFKSKDSKYFAGMDDRDISVDMGVTAVYRLGEAGEFSASLLHDVAGAYKGFFADMSYSHAIDVGGMAIFSPTVGVSFLTKDYVDYYYGVRAKEATATRAAYKGDATVAPYVGYNVMVPVTDSWSLFHSANYTWLGSEIEKSPIVERDNTWSTTLGVAYTF</sequence>
<dbReference type="InterPro" id="IPR010583">
    <property type="entry name" value="MipA"/>
</dbReference>
<dbReference type="RefSeq" id="WP_138987343.1">
    <property type="nucleotide sequence ID" value="NZ_CP043869.1"/>
</dbReference>
<evidence type="ECO:0000256" key="2">
    <source>
        <dbReference type="ARBA" id="ARBA00005722"/>
    </source>
</evidence>
<dbReference type="Pfam" id="PF06629">
    <property type="entry name" value="MipA"/>
    <property type="match status" value="1"/>
</dbReference>
<dbReference type="PANTHER" id="PTHR38776">
    <property type="entry name" value="MLTA-INTERACTING PROTEIN-RELATED"/>
    <property type="match status" value="1"/>
</dbReference>
<keyword evidence="5" id="KW-0998">Cell outer membrane</keyword>
<evidence type="ECO:0000313" key="8">
    <source>
        <dbReference type="Proteomes" id="UP000324760"/>
    </source>
</evidence>
<dbReference type="AlphaFoldDB" id="A0A5P1RBU4"/>
<accession>A0A5P1RBU4</accession>